<dbReference type="Pfam" id="PF13602">
    <property type="entry name" value="ADH_zinc_N_2"/>
    <property type="match status" value="1"/>
</dbReference>
<dbReference type="PANTHER" id="PTHR11695:SF294">
    <property type="entry name" value="RETICULON-4-INTERACTING PROTEIN 1, MITOCHONDRIAL"/>
    <property type="match status" value="1"/>
</dbReference>
<name>A0ABY8C2I5_9MICO</name>
<dbReference type="EMBL" id="CP119108">
    <property type="protein sequence ID" value="WEG09058.1"/>
    <property type="molecule type" value="Genomic_DNA"/>
</dbReference>
<protein>
    <submittedName>
        <fullName evidence="2">NADP-dependent oxidoreductase</fullName>
    </submittedName>
</protein>
<dbReference type="SMART" id="SM00829">
    <property type="entry name" value="PKS_ER"/>
    <property type="match status" value="1"/>
</dbReference>
<dbReference type="Gene3D" id="3.90.180.10">
    <property type="entry name" value="Medium-chain alcohol dehydrogenases, catalytic domain"/>
    <property type="match status" value="1"/>
</dbReference>
<dbReference type="CDD" id="cd05289">
    <property type="entry name" value="MDR_like_2"/>
    <property type="match status" value="1"/>
</dbReference>
<dbReference type="Pfam" id="PF08240">
    <property type="entry name" value="ADH_N"/>
    <property type="match status" value="1"/>
</dbReference>
<dbReference type="Gene3D" id="3.40.50.720">
    <property type="entry name" value="NAD(P)-binding Rossmann-like Domain"/>
    <property type="match status" value="1"/>
</dbReference>
<dbReference type="RefSeq" id="WP_275278382.1">
    <property type="nucleotide sequence ID" value="NZ_CP119108.1"/>
</dbReference>
<accession>A0ABY8C2I5</accession>
<dbReference type="InterPro" id="IPR013154">
    <property type="entry name" value="ADH-like_N"/>
</dbReference>
<dbReference type="SUPFAM" id="SSF50129">
    <property type="entry name" value="GroES-like"/>
    <property type="match status" value="1"/>
</dbReference>
<evidence type="ECO:0000259" key="1">
    <source>
        <dbReference type="SMART" id="SM00829"/>
    </source>
</evidence>
<proteinExistence type="predicted"/>
<dbReference type="SUPFAM" id="SSF51735">
    <property type="entry name" value="NAD(P)-binding Rossmann-fold domains"/>
    <property type="match status" value="1"/>
</dbReference>
<dbReference type="Proteomes" id="UP001214553">
    <property type="component" value="Chromosome"/>
</dbReference>
<evidence type="ECO:0000313" key="3">
    <source>
        <dbReference type="Proteomes" id="UP001214553"/>
    </source>
</evidence>
<evidence type="ECO:0000313" key="2">
    <source>
        <dbReference type="EMBL" id="WEG09058.1"/>
    </source>
</evidence>
<keyword evidence="3" id="KW-1185">Reference proteome</keyword>
<dbReference type="InterPro" id="IPR011032">
    <property type="entry name" value="GroES-like_sf"/>
</dbReference>
<dbReference type="PANTHER" id="PTHR11695">
    <property type="entry name" value="ALCOHOL DEHYDROGENASE RELATED"/>
    <property type="match status" value="1"/>
</dbReference>
<reference evidence="2 3" key="1">
    <citation type="submission" date="2023-03" db="EMBL/GenBank/DDBJ databases">
        <title>Genome sequence of Microbacterium sp. KACC 23027.</title>
        <authorList>
            <person name="Kim S."/>
            <person name="Heo J."/>
            <person name="Kwon S.-W."/>
        </authorList>
    </citation>
    <scope>NUCLEOTIDE SEQUENCE [LARGE SCALE GENOMIC DNA]</scope>
    <source>
        <strain evidence="2 3">KACC 23027</strain>
    </source>
</reference>
<dbReference type="InterPro" id="IPR050700">
    <property type="entry name" value="YIM1/Zinc_Alcohol_DH_Fams"/>
</dbReference>
<sequence>MNTMRAIHQTAFGDSSVLELVEAPVPEPLPTEVRVRVHAAGVNPVDGKTREGKGMAAVLGTPPFGVGWDVSGVVDAVGFGVTTLAPGDEVYGMPWFPREAGAYADYVTAPSRQFARKPRSIGHVAAAALPLAALTAWQALVDTARVEAGQRVLIHAAAGGVGHLAVQIATARGAHVIGTGSSAREAFVRSLGAAEFVDYRSARFEEQLEPVDIVIDLIGDAEQTGLRSVSLVRPGGLYVGVPSGISDEVGTAAAARGVRATGILVEPDGAALAQIAELVDAGRLRVEVERTFPLAQAAAAQNAVATGRTQGKIVLEVV</sequence>
<gene>
    <name evidence="2" type="ORF">PU630_00400</name>
</gene>
<dbReference type="InterPro" id="IPR036291">
    <property type="entry name" value="NAD(P)-bd_dom_sf"/>
</dbReference>
<feature type="domain" description="Enoyl reductase (ER)" evidence="1">
    <location>
        <begin position="13"/>
        <end position="315"/>
    </location>
</feature>
<dbReference type="InterPro" id="IPR020843">
    <property type="entry name" value="ER"/>
</dbReference>
<organism evidence="2 3">
    <name type="scientific">Microbacterium horticulturae</name>
    <dbReference type="NCBI Taxonomy" id="3028316"/>
    <lineage>
        <taxon>Bacteria</taxon>
        <taxon>Bacillati</taxon>
        <taxon>Actinomycetota</taxon>
        <taxon>Actinomycetes</taxon>
        <taxon>Micrococcales</taxon>
        <taxon>Microbacteriaceae</taxon>
        <taxon>Microbacterium</taxon>
    </lineage>
</organism>